<feature type="compositionally biased region" description="Polar residues" evidence="9">
    <location>
        <begin position="502"/>
        <end position="532"/>
    </location>
</feature>
<keyword evidence="6" id="KW-0965">Cell junction</keyword>
<comment type="similarity">
    <text evidence="3">Belongs to the ADIP family.</text>
</comment>
<evidence type="ECO:0000256" key="4">
    <source>
        <dbReference type="ARBA" id="ARBA00022490"/>
    </source>
</evidence>
<dbReference type="InterPro" id="IPR052300">
    <property type="entry name" value="Adhesion_Centrosome_assoc"/>
</dbReference>
<dbReference type="Proteomes" id="UP001519460">
    <property type="component" value="Unassembled WGS sequence"/>
</dbReference>
<organism evidence="10 11">
    <name type="scientific">Batillaria attramentaria</name>
    <dbReference type="NCBI Taxonomy" id="370345"/>
    <lineage>
        <taxon>Eukaryota</taxon>
        <taxon>Metazoa</taxon>
        <taxon>Spiralia</taxon>
        <taxon>Lophotrochozoa</taxon>
        <taxon>Mollusca</taxon>
        <taxon>Gastropoda</taxon>
        <taxon>Caenogastropoda</taxon>
        <taxon>Sorbeoconcha</taxon>
        <taxon>Cerithioidea</taxon>
        <taxon>Batillariidae</taxon>
        <taxon>Batillaria</taxon>
    </lineage>
</organism>
<evidence type="ECO:0000313" key="10">
    <source>
        <dbReference type="EMBL" id="KAK7483461.1"/>
    </source>
</evidence>
<keyword evidence="11" id="KW-1185">Reference proteome</keyword>
<keyword evidence="7" id="KW-0175">Coiled coil</keyword>
<dbReference type="PANTHER" id="PTHR46507:SF4">
    <property type="entry name" value="SSX FAMILY MEMBER 2 INTERACTING PROTEIN"/>
    <property type="match status" value="1"/>
</dbReference>
<gene>
    <name evidence="10" type="ORF">BaRGS_00025260</name>
</gene>
<sequence>MADWTLLSFYTANTGAAHRLDSVDAADGDTGASASQEIFCTGNNISSCVAFLNQELQLLGLPAVSCNNKGNPDTCSLLNRAYDLFRLYQRLYSTKDELENRVQRLSGERDHHRSSVARATRQHEALERGLAQETEKLRQLAARHKVTAGKLKAEKEEVKCLQSVMHHKDLQFKHEQKKKEREINKLKDRLHQLLMDKNPDRRVGMDLMNTVQNTEGKRAQWKTGLSKQEEEMYQMLIRNYEERHRELVLENTELRDCLLTMQRELSTLLKQTDEVSTVRTQVELNEGYYQMPYDMVRREIERAFKQTCERIGLSVKRTWKKKPNLSSPSKVASPAAKGKDEHTQEIQCLSKQIDKYKEIIQQQEQLIQHSLQTHSDSYLHESQILHEKDMLAKEKKLFYEEKAHFEEERKLFTEAAIKLGRERQAIQEERMKILKEHFLNITPFHEKQNQSRVQQKEGMTRLLPATPNFSPAPEGKIRTPSTAELFRALGLAHLPSRGDAAISSTPQSPQTRGGICDTSNNSDAATPTNMNIRMNLFSTPSTSTSEQSPKPTNH</sequence>
<evidence type="ECO:0000256" key="7">
    <source>
        <dbReference type="ARBA" id="ARBA00023054"/>
    </source>
</evidence>
<comment type="subcellular location">
    <subcellularLocation>
        <location evidence="1">Cell junction</location>
    </subcellularLocation>
    <subcellularLocation>
        <location evidence="2">Cytoplasm</location>
        <location evidence="2">Cytoskeleton</location>
        <location evidence="2">Microtubule organizing center</location>
        <location evidence="2">Centrosome</location>
    </subcellularLocation>
</comment>
<dbReference type="GO" id="GO:0007155">
    <property type="term" value="P:cell adhesion"/>
    <property type="evidence" value="ECO:0007669"/>
    <property type="project" value="UniProtKB-KW"/>
</dbReference>
<evidence type="ECO:0000256" key="5">
    <source>
        <dbReference type="ARBA" id="ARBA00022889"/>
    </source>
</evidence>
<protein>
    <submittedName>
        <fullName evidence="10">Uncharacterized protein</fullName>
    </submittedName>
</protein>
<evidence type="ECO:0000256" key="2">
    <source>
        <dbReference type="ARBA" id="ARBA00004300"/>
    </source>
</evidence>
<proteinExistence type="inferred from homology"/>
<comment type="caution">
    <text evidence="10">The sequence shown here is derived from an EMBL/GenBank/DDBJ whole genome shotgun (WGS) entry which is preliminary data.</text>
</comment>
<evidence type="ECO:0000313" key="11">
    <source>
        <dbReference type="Proteomes" id="UP001519460"/>
    </source>
</evidence>
<dbReference type="AlphaFoldDB" id="A0ABD0K8L1"/>
<feature type="compositionally biased region" description="Low complexity" evidence="9">
    <location>
        <begin position="326"/>
        <end position="336"/>
    </location>
</feature>
<keyword evidence="8" id="KW-0206">Cytoskeleton</keyword>
<feature type="region of interest" description="Disordered" evidence="9">
    <location>
        <begin position="497"/>
        <end position="554"/>
    </location>
</feature>
<dbReference type="GO" id="GO:0005813">
    <property type="term" value="C:centrosome"/>
    <property type="evidence" value="ECO:0007669"/>
    <property type="project" value="UniProtKB-SubCell"/>
</dbReference>
<evidence type="ECO:0000256" key="6">
    <source>
        <dbReference type="ARBA" id="ARBA00022949"/>
    </source>
</evidence>
<feature type="compositionally biased region" description="Low complexity" evidence="9">
    <location>
        <begin position="538"/>
        <end position="554"/>
    </location>
</feature>
<evidence type="ECO:0000256" key="1">
    <source>
        <dbReference type="ARBA" id="ARBA00004282"/>
    </source>
</evidence>
<feature type="compositionally biased region" description="Basic and acidic residues" evidence="9">
    <location>
        <begin position="104"/>
        <end position="113"/>
    </location>
</feature>
<dbReference type="InterPro" id="IPR021622">
    <property type="entry name" value="Afadin/alpha-actinin-bd"/>
</dbReference>
<feature type="region of interest" description="Disordered" evidence="9">
    <location>
        <begin position="323"/>
        <end position="342"/>
    </location>
</feature>
<evidence type="ECO:0000256" key="9">
    <source>
        <dbReference type="SAM" id="MobiDB-lite"/>
    </source>
</evidence>
<reference evidence="10 11" key="1">
    <citation type="journal article" date="2023" name="Sci. Data">
        <title>Genome assembly of the Korean intertidal mud-creeper Batillaria attramentaria.</title>
        <authorList>
            <person name="Patra A.K."/>
            <person name="Ho P.T."/>
            <person name="Jun S."/>
            <person name="Lee S.J."/>
            <person name="Kim Y."/>
            <person name="Won Y.J."/>
        </authorList>
    </citation>
    <scope>NUCLEOTIDE SEQUENCE [LARGE SCALE GENOMIC DNA]</scope>
    <source>
        <strain evidence="10">Wonlab-2016</strain>
    </source>
</reference>
<dbReference type="PANTHER" id="PTHR46507">
    <property type="entry name" value="AFADIN- AND ALPHA-ACTININ-BINDING PROTEIN"/>
    <property type="match status" value="1"/>
</dbReference>
<keyword evidence="4" id="KW-0963">Cytoplasm</keyword>
<dbReference type="EMBL" id="JACVVK020000226">
    <property type="protein sequence ID" value="KAK7483461.1"/>
    <property type="molecule type" value="Genomic_DNA"/>
</dbReference>
<dbReference type="Pfam" id="PF11559">
    <property type="entry name" value="ADIP"/>
    <property type="match status" value="1"/>
</dbReference>
<feature type="region of interest" description="Disordered" evidence="9">
    <location>
        <begin position="104"/>
        <end position="123"/>
    </location>
</feature>
<evidence type="ECO:0000256" key="3">
    <source>
        <dbReference type="ARBA" id="ARBA00009291"/>
    </source>
</evidence>
<accession>A0ABD0K8L1</accession>
<evidence type="ECO:0000256" key="8">
    <source>
        <dbReference type="ARBA" id="ARBA00023212"/>
    </source>
</evidence>
<dbReference type="GO" id="GO:0070161">
    <property type="term" value="C:anchoring junction"/>
    <property type="evidence" value="ECO:0007669"/>
    <property type="project" value="UniProtKB-SubCell"/>
</dbReference>
<keyword evidence="5" id="KW-0130">Cell adhesion</keyword>
<name>A0ABD0K8L1_9CAEN</name>